<evidence type="ECO:0000313" key="3">
    <source>
        <dbReference type="Proteomes" id="UP001221757"/>
    </source>
</evidence>
<comment type="caution">
    <text evidence="2">The sequence shown here is derived from an EMBL/GenBank/DDBJ whole genome shotgun (WGS) entry which is preliminary data.</text>
</comment>
<protein>
    <submittedName>
        <fullName evidence="2">Uncharacterized protein</fullName>
    </submittedName>
</protein>
<evidence type="ECO:0000313" key="2">
    <source>
        <dbReference type="EMBL" id="KAJ7667082.1"/>
    </source>
</evidence>
<name>A0AAD7CW40_MYCRO</name>
<dbReference type="Proteomes" id="UP001221757">
    <property type="component" value="Unassembled WGS sequence"/>
</dbReference>
<accession>A0AAD7CW40</accession>
<feature type="chain" id="PRO_5042049270" evidence="1">
    <location>
        <begin position="23"/>
        <end position="97"/>
    </location>
</feature>
<dbReference type="EMBL" id="JARKIE010000206">
    <property type="protein sequence ID" value="KAJ7667082.1"/>
    <property type="molecule type" value="Genomic_DNA"/>
</dbReference>
<feature type="signal peptide" evidence="1">
    <location>
        <begin position="1"/>
        <end position="22"/>
    </location>
</feature>
<keyword evidence="3" id="KW-1185">Reference proteome</keyword>
<keyword evidence="1" id="KW-0732">Signal</keyword>
<sequence length="97" mass="10130">MASRLTSALFLTIFALSSGAAAVTCGVCAPTIFFEGLTRTLTNTREDTDNTFQCTYASPPISGLAPACLYRNIDGVLTFTNVPGACPSVQLVTKTAC</sequence>
<evidence type="ECO:0000256" key="1">
    <source>
        <dbReference type="SAM" id="SignalP"/>
    </source>
</evidence>
<dbReference type="AlphaFoldDB" id="A0AAD7CW40"/>
<reference evidence="2" key="1">
    <citation type="submission" date="2023-03" db="EMBL/GenBank/DDBJ databases">
        <title>Massive genome expansion in bonnet fungi (Mycena s.s.) driven by repeated elements and novel gene families across ecological guilds.</title>
        <authorList>
            <consortium name="Lawrence Berkeley National Laboratory"/>
            <person name="Harder C.B."/>
            <person name="Miyauchi S."/>
            <person name="Viragh M."/>
            <person name="Kuo A."/>
            <person name="Thoen E."/>
            <person name="Andreopoulos B."/>
            <person name="Lu D."/>
            <person name="Skrede I."/>
            <person name="Drula E."/>
            <person name="Henrissat B."/>
            <person name="Morin E."/>
            <person name="Kohler A."/>
            <person name="Barry K."/>
            <person name="LaButti K."/>
            <person name="Morin E."/>
            <person name="Salamov A."/>
            <person name="Lipzen A."/>
            <person name="Mereny Z."/>
            <person name="Hegedus B."/>
            <person name="Baldrian P."/>
            <person name="Stursova M."/>
            <person name="Weitz H."/>
            <person name="Taylor A."/>
            <person name="Grigoriev I.V."/>
            <person name="Nagy L.G."/>
            <person name="Martin F."/>
            <person name="Kauserud H."/>
        </authorList>
    </citation>
    <scope>NUCLEOTIDE SEQUENCE</scope>
    <source>
        <strain evidence="2">CBHHK067</strain>
    </source>
</reference>
<proteinExistence type="predicted"/>
<organism evidence="2 3">
    <name type="scientific">Mycena rosella</name>
    <name type="common">Pink bonnet</name>
    <name type="synonym">Agaricus rosellus</name>
    <dbReference type="NCBI Taxonomy" id="1033263"/>
    <lineage>
        <taxon>Eukaryota</taxon>
        <taxon>Fungi</taxon>
        <taxon>Dikarya</taxon>
        <taxon>Basidiomycota</taxon>
        <taxon>Agaricomycotina</taxon>
        <taxon>Agaricomycetes</taxon>
        <taxon>Agaricomycetidae</taxon>
        <taxon>Agaricales</taxon>
        <taxon>Marasmiineae</taxon>
        <taxon>Mycenaceae</taxon>
        <taxon>Mycena</taxon>
    </lineage>
</organism>
<gene>
    <name evidence="2" type="ORF">B0H17DRAFT_1210470</name>
</gene>